<name>A0A928HIA8_9BACT</name>
<dbReference type="SUPFAM" id="SSF158472">
    <property type="entry name" value="HAMP domain-like"/>
    <property type="match status" value="1"/>
</dbReference>
<keyword evidence="1" id="KW-0812">Transmembrane</keyword>
<feature type="transmembrane region" description="Helical" evidence="1">
    <location>
        <begin position="70"/>
        <end position="95"/>
    </location>
</feature>
<accession>A0A928HIA8</accession>
<protein>
    <submittedName>
        <fullName evidence="3">HAMP domain-containing protein</fullName>
    </submittedName>
</protein>
<dbReference type="GO" id="GO:0016020">
    <property type="term" value="C:membrane"/>
    <property type="evidence" value="ECO:0007669"/>
    <property type="project" value="InterPro"/>
</dbReference>
<evidence type="ECO:0000313" key="3">
    <source>
        <dbReference type="EMBL" id="MBE6420897.1"/>
    </source>
</evidence>
<keyword evidence="1" id="KW-0472">Membrane</keyword>
<dbReference type="EMBL" id="SUVG01000002">
    <property type="protein sequence ID" value="MBE6420897.1"/>
    <property type="molecule type" value="Genomic_DNA"/>
</dbReference>
<dbReference type="SMART" id="SM00304">
    <property type="entry name" value="HAMP"/>
    <property type="match status" value="1"/>
</dbReference>
<feature type="transmembrane region" description="Helical" evidence="1">
    <location>
        <begin position="29"/>
        <end position="50"/>
    </location>
</feature>
<dbReference type="InterPro" id="IPR003660">
    <property type="entry name" value="HAMP_dom"/>
</dbReference>
<reference evidence="3" key="1">
    <citation type="submission" date="2019-04" db="EMBL/GenBank/DDBJ databases">
        <title>Evolution of Biomass-Degrading Anaerobic Consortia Revealed by Metagenomics.</title>
        <authorList>
            <person name="Peng X."/>
        </authorList>
    </citation>
    <scope>NUCLEOTIDE SEQUENCE</scope>
    <source>
        <strain evidence="3">SIG66</strain>
    </source>
</reference>
<organism evidence="3 4">
    <name type="scientific">Candidatus Avelusimicrobium gallicola</name>
    <dbReference type="NCBI Taxonomy" id="2562704"/>
    <lineage>
        <taxon>Bacteria</taxon>
        <taxon>Pseudomonadati</taxon>
        <taxon>Elusimicrobiota</taxon>
        <taxon>Elusimicrobia</taxon>
        <taxon>Elusimicrobiales</taxon>
        <taxon>Elusimicrobiaceae</taxon>
        <taxon>Candidatus Avelusimicrobium</taxon>
    </lineage>
</organism>
<dbReference type="Gene3D" id="6.10.340.10">
    <property type="match status" value="1"/>
</dbReference>
<dbReference type="GO" id="GO:0007165">
    <property type="term" value="P:signal transduction"/>
    <property type="evidence" value="ECO:0007669"/>
    <property type="project" value="InterPro"/>
</dbReference>
<proteinExistence type="predicted"/>
<dbReference type="CDD" id="cd06225">
    <property type="entry name" value="HAMP"/>
    <property type="match status" value="1"/>
</dbReference>
<comment type="caution">
    <text evidence="3">The sequence shown here is derived from an EMBL/GenBank/DDBJ whole genome shotgun (WGS) entry which is preliminary data.</text>
</comment>
<dbReference type="Proteomes" id="UP000725649">
    <property type="component" value="Unassembled WGS sequence"/>
</dbReference>
<evidence type="ECO:0000313" key="4">
    <source>
        <dbReference type="Proteomes" id="UP000725649"/>
    </source>
</evidence>
<gene>
    <name evidence="3" type="ORF">E7027_01965</name>
</gene>
<dbReference type="PROSITE" id="PS50885">
    <property type="entry name" value="HAMP"/>
    <property type="match status" value="1"/>
</dbReference>
<evidence type="ECO:0000259" key="2">
    <source>
        <dbReference type="PROSITE" id="PS50885"/>
    </source>
</evidence>
<sequence>MNQPTVPPNKHPQFKRRTIFIKKALQLRYMMMIILSVLCGLAIMTFELTATLNDLFDSYPVLVQPIYDEFIPIAASFFYKIAIYLLFVVLISAILSHKMAGPVYRFEQTCKEIAKGDFSQRVRLRQGDQLTELQAEFNKMMDRVEAEINKNKEK</sequence>
<keyword evidence="1" id="KW-1133">Transmembrane helix</keyword>
<dbReference type="Pfam" id="PF00672">
    <property type="entry name" value="HAMP"/>
    <property type="match status" value="1"/>
</dbReference>
<dbReference type="AlphaFoldDB" id="A0A928HIA8"/>
<feature type="domain" description="HAMP" evidence="2">
    <location>
        <begin position="97"/>
        <end position="149"/>
    </location>
</feature>
<evidence type="ECO:0000256" key="1">
    <source>
        <dbReference type="SAM" id="Phobius"/>
    </source>
</evidence>